<comment type="caution">
    <text evidence="2">The sequence shown here is derived from an EMBL/GenBank/DDBJ whole genome shotgun (WGS) entry which is preliminary data.</text>
</comment>
<dbReference type="Proteomes" id="UP000036513">
    <property type="component" value="Unassembled WGS sequence"/>
</dbReference>
<dbReference type="CDD" id="cd06558">
    <property type="entry name" value="crotonase-like"/>
    <property type="match status" value="1"/>
</dbReference>
<name>A0A0J6WNJ2_9MYCO</name>
<comment type="similarity">
    <text evidence="1">Belongs to the enoyl-CoA hydratase/isomerase family.</text>
</comment>
<dbReference type="SUPFAM" id="SSF52096">
    <property type="entry name" value="ClpP/crotonase"/>
    <property type="match status" value="1"/>
</dbReference>
<keyword evidence="3" id="KW-1185">Reference proteome</keyword>
<dbReference type="EC" id="4.2.1.17" evidence="2"/>
<dbReference type="SMR" id="A0A0J6WNJ2"/>
<dbReference type="GO" id="GO:0004300">
    <property type="term" value="F:enoyl-CoA hydratase activity"/>
    <property type="evidence" value="ECO:0007669"/>
    <property type="project" value="UniProtKB-EC"/>
</dbReference>
<dbReference type="GO" id="GO:0008300">
    <property type="term" value="P:isoprenoid catabolic process"/>
    <property type="evidence" value="ECO:0007669"/>
    <property type="project" value="TreeGrafter"/>
</dbReference>
<dbReference type="STRING" id="37916.MCHLDSM_00300"/>
<dbReference type="PANTHER" id="PTHR42964">
    <property type="entry name" value="ENOYL-COA HYDRATASE"/>
    <property type="match status" value="1"/>
</dbReference>
<dbReference type="EMBL" id="JYNL01000003">
    <property type="protein sequence ID" value="KMO83648.1"/>
    <property type="molecule type" value="Genomic_DNA"/>
</dbReference>
<dbReference type="Pfam" id="PF00378">
    <property type="entry name" value="ECH_1"/>
    <property type="match status" value="1"/>
</dbReference>
<accession>A0A0J6WNJ2</accession>
<evidence type="ECO:0000313" key="3">
    <source>
        <dbReference type="Proteomes" id="UP000036513"/>
    </source>
</evidence>
<dbReference type="Gene3D" id="3.90.226.10">
    <property type="entry name" value="2-enoyl-CoA Hydratase, Chain A, domain 1"/>
    <property type="match status" value="1"/>
</dbReference>
<organism evidence="2 3">
    <name type="scientific">Mycolicibacterium chlorophenolicum</name>
    <dbReference type="NCBI Taxonomy" id="37916"/>
    <lineage>
        <taxon>Bacteria</taxon>
        <taxon>Bacillati</taxon>
        <taxon>Actinomycetota</taxon>
        <taxon>Actinomycetes</taxon>
        <taxon>Mycobacteriales</taxon>
        <taxon>Mycobacteriaceae</taxon>
        <taxon>Mycolicibacterium</taxon>
    </lineage>
</organism>
<sequence length="233" mass="24444">MVDQAEIRVDIEGNLAWVVLDSPPGNLLDAESAERLTQTLQHLDADDSVDAVALTGGGTNFCAGVNIPKLVKTETVQAFARAAVDLFGHFALARKPILAAVNGDALAGGFGLLCSADIVVAADHARMGTIEASLGTWPALAKIPGLHRVPPKAMITNCLTGVPFSAQRAYELNIVDEIVPLDQLRARVRDYAELAVRGGTAARAGRALFYRAAALPLAEGLSEGAKLFVSSFS</sequence>
<dbReference type="InterPro" id="IPR051683">
    <property type="entry name" value="Enoyl-CoA_Hydratase/Isomerase"/>
</dbReference>
<keyword evidence="2" id="KW-0456">Lyase</keyword>
<gene>
    <name evidence="2" type="primary">echA8_2</name>
    <name evidence="2" type="ORF">MCHLDSM_00300</name>
</gene>
<evidence type="ECO:0000313" key="2">
    <source>
        <dbReference type="EMBL" id="KMO83648.1"/>
    </source>
</evidence>
<dbReference type="InterPro" id="IPR029045">
    <property type="entry name" value="ClpP/crotonase-like_dom_sf"/>
</dbReference>
<dbReference type="RefSeq" id="WP_053082814.1">
    <property type="nucleotide sequence ID" value="NZ_JYNL01000003.1"/>
</dbReference>
<dbReference type="PANTHER" id="PTHR42964:SF1">
    <property type="entry name" value="POLYKETIDE BIOSYNTHESIS ENOYL-COA HYDRATASE PKSH-RELATED"/>
    <property type="match status" value="1"/>
</dbReference>
<dbReference type="AlphaFoldDB" id="A0A0J6WNJ2"/>
<dbReference type="PATRIC" id="fig|37916.4.peg.327"/>
<dbReference type="InterPro" id="IPR001753">
    <property type="entry name" value="Enoyl-CoA_hydra/iso"/>
</dbReference>
<evidence type="ECO:0000256" key="1">
    <source>
        <dbReference type="ARBA" id="ARBA00005254"/>
    </source>
</evidence>
<proteinExistence type="inferred from homology"/>
<reference evidence="2 3" key="1">
    <citation type="journal article" date="2015" name="Genome Biol. Evol.">
        <title>Characterization of Three Mycobacterium spp. with Potential Use in Bioremediation by Genome Sequencing and Comparative Genomics.</title>
        <authorList>
            <person name="Das S."/>
            <person name="Pettersson B.M."/>
            <person name="Behra P.R."/>
            <person name="Ramesh M."/>
            <person name="Dasgupta S."/>
            <person name="Bhattacharya A."/>
            <person name="Kirsebom L.A."/>
        </authorList>
    </citation>
    <scope>NUCLEOTIDE SEQUENCE [LARGE SCALE GENOMIC DNA]</scope>
    <source>
        <strain evidence="2 3">DSM 43826</strain>
    </source>
</reference>
<protein>
    <submittedName>
        <fullName evidence="2">Putative enoyl-CoA hydratase echA8</fullName>
        <ecNumber evidence="2">4.2.1.17</ecNumber>
    </submittedName>
</protein>